<dbReference type="Proteomes" id="UP001496674">
    <property type="component" value="Chromosome"/>
</dbReference>
<evidence type="ECO:0000256" key="1">
    <source>
        <dbReference type="SAM" id="MobiDB-lite"/>
    </source>
</evidence>
<name>A0ABN6Z324_9BACE</name>
<keyword evidence="5" id="KW-1185">Reference proteome</keyword>
<dbReference type="EMBL" id="AP028055">
    <property type="protein sequence ID" value="BEG98973.1"/>
    <property type="molecule type" value="Genomic_DNA"/>
</dbReference>
<gene>
    <name evidence="4" type="ORF">BSYN_12380</name>
</gene>
<evidence type="ECO:0000259" key="3">
    <source>
        <dbReference type="Pfam" id="PF19335"/>
    </source>
</evidence>
<dbReference type="RefSeq" id="WP_353334178.1">
    <property type="nucleotide sequence ID" value="NZ_AP028055.1"/>
</dbReference>
<proteinExistence type="predicted"/>
<keyword evidence="2" id="KW-0472">Membrane</keyword>
<reference evidence="4 5" key="1">
    <citation type="submission" date="2023-04" db="EMBL/GenBank/DDBJ databases">
        <title>Draft genome sequence of acteroides sedimenti strain YN3PY1.</title>
        <authorList>
            <person name="Yoshida N."/>
        </authorList>
    </citation>
    <scope>NUCLEOTIDE SEQUENCE [LARGE SCALE GENOMIC DNA]</scope>
    <source>
        <strain evidence="4 5">YN3PY1</strain>
    </source>
</reference>
<feature type="region of interest" description="Disordered" evidence="1">
    <location>
        <begin position="79"/>
        <end position="106"/>
    </location>
</feature>
<evidence type="ECO:0000256" key="2">
    <source>
        <dbReference type="SAM" id="Phobius"/>
    </source>
</evidence>
<dbReference type="InterPro" id="IPR045800">
    <property type="entry name" value="HMBD"/>
</dbReference>
<feature type="compositionally biased region" description="Basic and acidic residues" evidence="1">
    <location>
        <begin position="79"/>
        <end position="94"/>
    </location>
</feature>
<accession>A0ABN6Z324</accession>
<feature type="domain" description="Heavy metal binding" evidence="3">
    <location>
        <begin position="46"/>
        <end position="73"/>
    </location>
</feature>
<keyword evidence="2" id="KW-1133">Transmembrane helix</keyword>
<protein>
    <recommendedName>
        <fullName evidence="3">Heavy metal binding domain-containing protein</fullName>
    </recommendedName>
</protein>
<sequence>MKANFIYSLVIALGLFFAGSSFNVVYSQKPHKSAEKATPAKECVVKYTCVMHPKVMMDKPGKCPQCGMKLVEKKVAVKKEAPKKIKSTKPEKGHKGYMPGPLPHSK</sequence>
<evidence type="ECO:0000313" key="5">
    <source>
        <dbReference type="Proteomes" id="UP001496674"/>
    </source>
</evidence>
<dbReference type="Pfam" id="PF19335">
    <property type="entry name" value="HMBD"/>
    <property type="match status" value="1"/>
</dbReference>
<evidence type="ECO:0000313" key="4">
    <source>
        <dbReference type="EMBL" id="BEG98973.1"/>
    </source>
</evidence>
<keyword evidence="2" id="KW-0812">Transmembrane</keyword>
<feature type="transmembrane region" description="Helical" evidence="2">
    <location>
        <begin position="6"/>
        <end position="26"/>
    </location>
</feature>
<organism evidence="4 5">
    <name type="scientific">Bacteroides sedimenti</name>
    <dbReference type="NCBI Taxonomy" id="2136147"/>
    <lineage>
        <taxon>Bacteria</taxon>
        <taxon>Pseudomonadati</taxon>
        <taxon>Bacteroidota</taxon>
        <taxon>Bacteroidia</taxon>
        <taxon>Bacteroidales</taxon>
        <taxon>Bacteroidaceae</taxon>
        <taxon>Bacteroides</taxon>
    </lineage>
</organism>